<dbReference type="STRING" id="471854.Dfer_4187"/>
<accession>C6W063</accession>
<dbReference type="Pfam" id="PF03783">
    <property type="entry name" value="CsgG"/>
    <property type="match status" value="1"/>
</dbReference>
<evidence type="ECO:0000256" key="3">
    <source>
        <dbReference type="ARBA" id="ARBA00023136"/>
    </source>
</evidence>
<dbReference type="EMBL" id="CP001619">
    <property type="protein sequence ID" value="ACT95390.1"/>
    <property type="molecule type" value="Genomic_DNA"/>
</dbReference>
<evidence type="ECO:0000256" key="5">
    <source>
        <dbReference type="ARBA" id="ARBA00023288"/>
    </source>
</evidence>
<dbReference type="Gene3D" id="3.40.50.10610">
    <property type="entry name" value="ABC-type transport auxiliary lipoprotein component"/>
    <property type="match status" value="1"/>
</dbReference>
<evidence type="ECO:0000313" key="7">
    <source>
        <dbReference type="EMBL" id="ACT95390.1"/>
    </source>
</evidence>
<dbReference type="AlphaFoldDB" id="C6W063"/>
<name>C6W063_DYAFD</name>
<evidence type="ECO:0000313" key="8">
    <source>
        <dbReference type="Proteomes" id="UP000002011"/>
    </source>
</evidence>
<dbReference type="PANTHER" id="PTHR41164">
    <property type="entry name" value="CURLI PRODUCTION ASSEMBLY/TRANSPORT COMPONENT CSGG"/>
    <property type="match status" value="1"/>
</dbReference>
<keyword evidence="8" id="KW-1185">Reference proteome</keyword>
<dbReference type="RefSeq" id="WP_015813633.1">
    <property type="nucleotide sequence ID" value="NC_013037.1"/>
</dbReference>
<feature type="region of interest" description="Disordered" evidence="6">
    <location>
        <begin position="310"/>
        <end position="330"/>
    </location>
</feature>
<sequence length="574" mass="62105">MKRFYRTLTGLHQSIILCAFTVALQIITHESLAQKKSKEPEITIEDVKQKCQNLPRAQRVIIKVARFSVSTKAAQARSTFGDELATMLTSALQQTNCFRVMETNKNLSDATSEMAFAQDGFTNGSGPQAGQMLGAQLIVTGEITDFSEGSSSKSILGVESKSNQATVGFNLKVLNPQTGELLFSKDVNMKGHNSGKVLDIFGVKTSSSNENRAVQDALQKAIIKAVEILADEKDNIDIPEPQKPKEIKRYTAQNCNMLRSGSPKVIILVTEATTQGTTRLNQEDDFERRQQDLYVEREQAITKAIGNLFTGKNRKGRQEEPKPETTTQTAATAQIKKVVIEQTATETELTRLFVESGFKVVDPKIYGQMKQLSDSTGDLGQMAALGLKMGAQIIVTGQAISEKTNGQGGMTACRARLEIRVIATEDGSILATNTVSAGGIDVSEAVANKVALRNASESMSQYLMERLCGMNLQFSNMGSATKTANAQVRQAAPGALTEVSVSNVSFAKLQVIATSLGKNPKVKSVKKSIKGAEGTLLIEHSGSTDELIENLSKIPALKFEVSELEEGKARIAVQ</sequence>
<keyword evidence="5" id="KW-0449">Lipoprotein</keyword>
<gene>
    <name evidence="7" type="ordered locus">Dfer_4187</name>
</gene>
<proteinExistence type="predicted"/>
<keyword evidence="3" id="KW-0472">Membrane</keyword>
<evidence type="ECO:0000256" key="1">
    <source>
        <dbReference type="ARBA" id="ARBA00022475"/>
    </source>
</evidence>
<dbReference type="InterPro" id="IPR005534">
    <property type="entry name" value="Curli_assmbl/transp-comp_CsgG"/>
</dbReference>
<evidence type="ECO:0000256" key="2">
    <source>
        <dbReference type="ARBA" id="ARBA00022729"/>
    </source>
</evidence>
<dbReference type="Proteomes" id="UP000002011">
    <property type="component" value="Chromosome"/>
</dbReference>
<reference evidence="7 8" key="1">
    <citation type="journal article" date="2009" name="Stand. Genomic Sci.">
        <title>Complete genome sequence of Dyadobacter fermentans type strain (NS114).</title>
        <authorList>
            <person name="Lang E."/>
            <person name="Lapidus A."/>
            <person name="Chertkov O."/>
            <person name="Brettin T."/>
            <person name="Detter J.C."/>
            <person name="Han C."/>
            <person name="Copeland A."/>
            <person name="Glavina Del Rio T."/>
            <person name="Nolan M."/>
            <person name="Chen F."/>
            <person name="Lucas S."/>
            <person name="Tice H."/>
            <person name="Cheng J.F."/>
            <person name="Land M."/>
            <person name="Hauser L."/>
            <person name="Chang Y.J."/>
            <person name="Jeffries C.D."/>
            <person name="Kopitz M."/>
            <person name="Bruce D."/>
            <person name="Goodwin L."/>
            <person name="Pitluck S."/>
            <person name="Ovchinnikova G."/>
            <person name="Pati A."/>
            <person name="Ivanova N."/>
            <person name="Mavrommatis K."/>
            <person name="Chen A."/>
            <person name="Palaniappan K."/>
            <person name="Chain P."/>
            <person name="Bristow J."/>
            <person name="Eisen J.A."/>
            <person name="Markowitz V."/>
            <person name="Hugenholtz P."/>
            <person name="Goker M."/>
            <person name="Rohde M."/>
            <person name="Kyrpides N.C."/>
            <person name="Klenk H.P."/>
        </authorList>
    </citation>
    <scope>NUCLEOTIDE SEQUENCE [LARGE SCALE GENOMIC DNA]</scope>
    <source>
        <strain evidence="8">ATCC 700827 / DSM 18053 / CIP 107007 / KCTC 52180 / NS114</strain>
    </source>
</reference>
<evidence type="ECO:0000256" key="4">
    <source>
        <dbReference type="ARBA" id="ARBA00023139"/>
    </source>
</evidence>
<dbReference type="KEGG" id="dfe:Dfer_4187"/>
<evidence type="ECO:0000256" key="6">
    <source>
        <dbReference type="SAM" id="MobiDB-lite"/>
    </source>
</evidence>
<dbReference type="HOGENOM" id="CLU_557608_0_0_10"/>
<keyword evidence="1" id="KW-1003">Cell membrane</keyword>
<protein>
    <submittedName>
        <fullName evidence="7">Uncharacterized protein involved in formation of curli polymers-like protein</fullName>
    </submittedName>
</protein>
<dbReference type="PANTHER" id="PTHR41164:SF1">
    <property type="entry name" value="CURLI PRODUCTION ASSEMBLY_TRANSPORT COMPONENT CSGG"/>
    <property type="match status" value="1"/>
</dbReference>
<dbReference type="OrthoDB" id="789916at2"/>
<keyword evidence="2" id="KW-0732">Signal</keyword>
<dbReference type="eggNOG" id="COG1462">
    <property type="taxonomic scope" value="Bacteria"/>
</dbReference>
<dbReference type="GO" id="GO:0030288">
    <property type="term" value="C:outer membrane-bounded periplasmic space"/>
    <property type="evidence" value="ECO:0007669"/>
    <property type="project" value="InterPro"/>
</dbReference>
<organism evidence="7 8">
    <name type="scientific">Dyadobacter fermentans (strain ATCC 700827 / DSM 18053 / CIP 107007 / KCTC 52180 / NS114)</name>
    <dbReference type="NCBI Taxonomy" id="471854"/>
    <lineage>
        <taxon>Bacteria</taxon>
        <taxon>Pseudomonadati</taxon>
        <taxon>Bacteroidota</taxon>
        <taxon>Cytophagia</taxon>
        <taxon>Cytophagales</taxon>
        <taxon>Spirosomataceae</taxon>
        <taxon>Dyadobacter</taxon>
    </lineage>
</organism>
<keyword evidence="4" id="KW-0564">Palmitate</keyword>